<dbReference type="SUPFAM" id="SSF51703">
    <property type="entry name" value="Cobalamin (vitamin B12)-dependent enzymes"/>
    <property type="match status" value="1"/>
</dbReference>
<comment type="caution">
    <text evidence="8">The sequence shown here is derived from an EMBL/GenBank/DDBJ whole genome shotgun (WGS) entry which is preliminary data.</text>
</comment>
<dbReference type="Pfam" id="PF01642">
    <property type="entry name" value="MM_CoA_mutase"/>
    <property type="match status" value="1"/>
</dbReference>
<evidence type="ECO:0000313" key="9">
    <source>
        <dbReference type="Proteomes" id="UP000185783"/>
    </source>
</evidence>
<reference evidence="8 9" key="1">
    <citation type="submission" date="2016-03" db="EMBL/GenBank/DDBJ databases">
        <title>Genome sequence of Nesiotobacter sp. nov., a moderately halophilic alphaproteobacterium isolated from the Yellow Sea, China.</title>
        <authorList>
            <person name="Zhang G."/>
            <person name="Zhang R."/>
        </authorList>
    </citation>
    <scope>NUCLEOTIDE SEQUENCE [LARGE SCALE GENOMIC DNA]</scope>
    <source>
        <strain evidence="8 9">WB1-6</strain>
    </source>
</reference>
<dbReference type="SUPFAM" id="SSF52242">
    <property type="entry name" value="Cobalamin (vitamin B12)-binding domain"/>
    <property type="match status" value="1"/>
</dbReference>
<feature type="region of interest" description="Disordered" evidence="6">
    <location>
        <begin position="415"/>
        <end position="441"/>
    </location>
</feature>
<organism evidence="8 9">
    <name type="scientific">Pseudovibrio exalbescens</name>
    <dbReference type="NCBI Taxonomy" id="197461"/>
    <lineage>
        <taxon>Bacteria</taxon>
        <taxon>Pseudomonadati</taxon>
        <taxon>Pseudomonadota</taxon>
        <taxon>Alphaproteobacteria</taxon>
        <taxon>Hyphomicrobiales</taxon>
        <taxon>Stappiaceae</taxon>
        <taxon>Pseudovibrio</taxon>
    </lineage>
</organism>
<proteinExistence type="inferred from homology"/>
<keyword evidence="4" id="KW-0413">Isomerase</keyword>
<protein>
    <submittedName>
        <fullName evidence="8">Methylmalonyl-CoA mutase</fullName>
    </submittedName>
</protein>
<dbReference type="GO" id="GO:0016866">
    <property type="term" value="F:intramolecular transferase activity"/>
    <property type="evidence" value="ECO:0007669"/>
    <property type="project" value="InterPro"/>
</dbReference>
<comment type="cofactor">
    <cofactor evidence="1">
        <name>adenosylcob(III)alamin</name>
        <dbReference type="ChEBI" id="CHEBI:18408"/>
    </cofactor>
</comment>
<dbReference type="EMBL" id="LVVZ01000004">
    <property type="protein sequence ID" value="OKL45764.1"/>
    <property type="molecule type" value="Genomic_DNA"/>
</dbReference>
<dbReference type="InterPro" id="IPR016176">
    <property type="entry name" value="Cbl-dep_enz_cat"/>
</dbReference>
<keyword evidence="5" id="KW-0170">Cobalt</keyword>
<dbReference type="GO" id="GO:0031419">
    <property type="term" value="F:cobalamin binding"/>
    <property type="evidence" value="ECO:0007669"/>
    <property type="project" value="UniProtKB-KW"/>
</dbReference>
<dbReference type="Gene3D" id="3.20.20.240">
    <property type="entry name" value="Methylmalonyl-CoA mutase"/>
    <property type="match status" value="1"/>
</dbReference>
<dbReference type="Proteomes" id="UP000185783">
    <property type="component" value="Unassembled WGS sequence"/>
</dbReference>
<keyword evidence="3" id="KW-0846">Cobalamin</keyword>
<accession>A0A1U7JM34</accession>
<dbReference type="InterPro" id="IPR006099">
    <property type="entry name" value="MeMalonylCoA_mutase_a/b_cat"/>
</dbReference>
<evidence type="ECO:0000256" key="6">
    <source>
        <dbReference type="SAM" id="MobiDB-lite"/>
    </source>
</evidence>
<evidence type="ECO:0000256" key="3">
    <source>
        <dbReference type="ARBA" id="ARBA00022628"/>
    </source>
</evidence>
<dbReference type="PANTHER" id="PTHR48101">
    <property type="entry name" value="METHYLMALONYL-COA MUTASE, MITOCHONDRIAL-RELATED"/>
    <property type="match status" value="1"/>
</dbReference>
<gene>
    <name evidence="8" type="ORF">A3843_02085</name>
</gene>
<dbReference type="AlphaFoldDB" id="A0A1U7JM34"/>
<feature type="domain" description="Methylmalonyl-CoA mutase alpha/beta chain catalytic" evidence="7">
    <location>
        <begin position="65"/>
        <end position="482"/>
    </location>
</feature>
<comment type="similarity">
    <text evidence="2">Belongs to the methylmalonyl-CoA mutase family.</text>
</comment>
<dbReference type="GO" id="GO:0046872">
    <property type="term" value="F:metal ion binding"/>
    <property type="evidence" value="ECO:0007669"/>
    <property type="project" value="InterPro"/>
</dbReference>
<feature type="compositionally biased region" description="Basic and acidic residues" evidence="6">
    <location>
        <begin position="415"/>
        <end position="425"/>
    </location>
</feature>
<dbReference type="Gene3D" id="3.40.50.280">
    <property type="entry name" value="Cobalamin-binding domain"/>
    <property type="match status" value="1"/>
</dbReference>
<keyword evidence="9" id="KW-1185">Reference proteome</keyword>
<evidence type="ECO:0000256" key="5">
    <source>
        <dbReference type="ARBA" id="ARBA00023285"/>
    </source>
</evidence>
<dbReference type="STRING" id="197461.A3843_02085"/>
<evidence type="ECO:0000313" key="8">
    <source>
        <dbReference type="EMBL" id="OKL45764.1"/>
    </source>
</evidence>
<evidence type="ECO:0000256" key="1">
    <source>
        <dbReference type="ARBA" id="ARBA00001922"/>
    </source>
</evidence>
<evidence type="ECO:0000256" key="4">
    <source>
        <dbReference type="ARBA" id="ARBA00023235"/>
    </source>
</evidence>
<dbReference type="InterPro" id="IPR036724">
    <property type="entry name" value="Cobalamin-bd_sf"/>
</dbReference>
<evidence type="ECO:0000256" key="2">
    <source>
        <dbReference type="ARBA" id="ARBA00008465"/>
    </source>
</evidence>
<name>A0A1U7JM34_9HYPH</name>
<sequence>MQNIEIPEFFLEHTRADWEKAAAAALKGAGLEKLQSTGGDGLVTLPIYGASQTAAPLHLREASLPWTIVQRVDIPEITAANAQILEDLEGGAGGIDLIFPASNRSRGAGINLNSLEDAAQLLQGVLSDLITLRLNCGHEGTAISLAMMEACLAQGIDPAQLRLEGTIDIIGFYARRGWLGNPIEVPEGRLLDLVAYARSRGVTSAFARADGRTFHDAGANATQELGLTLASALYYLKVLERGSIDETTLPHHVSLTLSADADQFLTLIKARALRKLWAALLQGADLPPVPARLHMESSWRMMTKADPWVNLLRGTTSAFAAGVGGADSVCVLPFTSAAGLPNAFARRLARNTQLILAEESNLFRVMDPGAGSGMIEARTDALVNAAWDYFQKIEAAGGVYAALTSGLIAEDIKENRRKQEHDVATGKRPLTGTSAYPNLDEPQVDTISVPELDVAESTQALDLPPPSTDGALSAAILNSLRGQATLSDVVAARERKGGDTCPALEPSRLSEPFERLRACSDAYKERHGHRPKVFLASMGKVAQHTARATFATNLYAAGGFECTEMQEFEQNTDIVRAFERSGAVLACLCSEDDVYERLAVDVCALLKKSGAQRITLAGRLPDLKEALGQAGLSGFIFTGSNILEELQACFDALDEKLPCDQEALS</sequence>
<evidence type="ECO:0000259" key="7">
    <source>
        <dbReference type="Pfam" id="PF01642"/>
    </source>
</evidence>